<comment type="similarity">
    <text evidence="1">Belongs to the peptidase S10 family.</text>
</comment>
<proteinExistence type="inferred from homology"/>
<dbReference type="PROSITE" id="PS00560">
    <property type="entry name" value="CARBOXYPEPT_SER_HIS"/>
    <property type="match status" value="1"/>
</dbReference>
<dbReference type="InterPro" id="IPR029058">
    <property type="entry name" value="AB_hydrolase_fold"/>
</dbReference>
<dbReference type="Proteomes" id="UP001050691">
    <property type="component" value="Unassembled WGS sequence"/>
</dbReference>
<accession>A0AAV5ASY5</accession>
<dbReference type="PRINTS" id="PR00724">
    <property type="entry name" value="CRBOXYPTASEC"/>
</dbReference>
<dbReference type="InterPro" id="IPR001563">
    <property type="entry name" value="Peptidase_S10"/>
</dbReference>
<evidence type="ECO:0000313" key="6">
    <source>
        <dbReference type="EMBL" id="GJJ15864.1"/>
    </source>
</evidence>
<name>A0AAV5ASY5_9AGAM</name>
<evidence type="ECO:0000256" key="1">
    <source>
        <dbReference type="ARBA" id="ARBA00009431"/>
    </source>
</evidence>
<keyword evidence="3" id="KW-0645">Protease</keyword>
<evidence type="ECO:0000256" key="2">
    <source>
        <dbReference type="ARBA" id="ARBA00022645"/>
    </source>
</evidence>
<dbReference type="AlphaFoldDB" id="A0AAV5ASY5"/>
<dbReference type="Gene3D" id="3.40.50.1820">
    <property type="entry name" value="alpha/beta hydrolase"/>
    <property type="match status" value="2"/>
</dbReference>
<dbReference type="InterPro" id="IPR033124">
    <property type="entry name" value="Ser_caboxypep_his_AS"/>
</dbReference>
<dbReference type="PANTHER" id="PTHR11802">
    <property type="entry name" value="SERINE PROTEASE FAMILY S10 SERINE CARBOXYPEPTIDASE"/>
    <property type="match status" value="1"/>
</dbReference>
<keyword evidence="4" id="KW-0378">Hydrolase</keyword>
<reference evidence="6" key="1">
    <citation type="submission" date="2021-10" db="EMBL/GenBank/DDBJ databases">
        <title>De novo Genome Assembly of Clathrus columnatus (Basidiomycota, Fungi) Using Illumina and Nanopore Sequence Data.</title>
        <authorList>
            <person name="Ogiso-Tanaka E."/>
            <person name="Itagaki H."/>
            <person name="Hosoya T."/>
            <person name="Hosaka K."/>
        </authorList>
    </citation>
    <scope>NUCLEOTIDE SEQUENCE</scope>
    <source>
        <strain evidence="6">MO-923</strain>
    </source>
</reference>
<dbReference type="SUPFAM" id="SSF53474">
    <property type="entry name" value="alpha/beta-Hydrolases"/>
    <property type="match status" value="1"/>
</dbReference>
<keyword evidence="2" id="KW-0121">Carboxypeptidase</keyword>
<evidence type="ECO:0000313" key="7">
    <source>
        <dbReference type="Proteomes" id="UP001050691"/>
    </source>
</evidence>
<dbReference type="EMBL" id="BPWL01000011">
    <property type="protein sequence ID" value="GJJ15864.1"/>
    <property type="molecule type" value="Genomic_DNA"/>
</dbReference>
<evidence type="ECO:0000256" key="3">
    <source>
        <dbReference type="ARBA" id="ARBA00022670"/>
    </source>
</evidence>
<dbReference type="GO" id="GO:0006508">
    <property type="term" value="P:proteolysis"/>
    <property type="evidence" value="ECO:0007669"/>
    <property type="project" value="UniProtKB-KW"/>
</dbReference>
<comment type="caution">
    <text evidence="6">The sequence shown here is derived from an EMBL/GenBank/DDBJ whole genome shotgun (WGS) entry which is preliminary data.</text>
</comment>
<sequence>MGETMWKSFNVVLFVAFCSNLYIYVRQMSMSPVYSEVRQPLAMETSMSSAHSKAYSPPAMETWPISSLSTRATDEKPNPSGVKNITFTNPRASEFYVDGTSIPEVSFDVGPSWAGLLPISSDPDETRKVVQVYRTNGGPGCSALEGLLQENGPFAWPPGIAAPVINKHSWTNLSSVLWIEQPVGTGFSQGKPNIEDEDDLAAQLVGFLQQFLEVFSELKGKNFYLSGESVSCFFLSPPLVTSNVMSLFFTTTPGTNRRFSDIANYIFENPGVVDLNVKGIWINNLDDVQSSPPYFARMDVKKAIHAPLHVKWRKCGMNVVFLHYDKSLPSSFTVLPNVIEKSERTVIVHGLLDFRFFAEGTRIAIQNMTWNGLQGFQTPIPNENFIVDGIGSLGNMHTERGLSYIEVNLSGHMVPKDQPQAAFQIMQYLLGFSTSPA</sequence>
<gene>
    <name evidence="6" type="ORF">Clacol_010142</name>
</gene>
<dbReference type="Pfam" id="PF00450">
    <property type="entry name" value="Peptidase_S10"/>
    <property type="match status" value="2"/>
</dbReference>
<protein>
    <submittedName>
        <fullName evidence="6">Uncharacterized protein</fullName>
    </submittedName>
</protein>
<dbReference type="GO" id="GO:0004185">
    <property type="term" value="F:serine-type carboxypeptidase activity"/>
    <property type="evidence" value="ECO:0007669"/>
    <property type="project" value="InterPro"/>
</dbReference>
<keyword evidence="7" id="KW-1185">Reference proteome</keyword>
<keyword evidence="5" id="KW-0325">Glycoprotein</keyword>
<evidence type="ECO:0000256" key="4">
    <source>
        <dbReference type="ARBA" id="ARBA00022801"/>
    </source>
</evidence>
<dbReference type="PANTHER" id="PTHR11802:SF479">
    <property type="entry name" value="CARBOXYPEPTIDASE"/>
    <property type="match status" value="1"/>
</dbReference>
<evidence type="ECO:0000256" key="5">
    <source>
        <dbReference type="ARBA" id="ARBA00023180"/>
    </source>
</evidence>
<organism evidence="6 7">
    <name type="scientific">Clathrus columnatus</name>
    <dbReference type="NCBI Taxonomy" id="1419009"/>
    <lineage>
        <taxon>Eukaryota</taxon>
        <taxon>Fungi</taxon>
        <taxon>Dikarya</taxon>
        <taxon>Basidiomycota</taxon>
        <taxon>Agaricomycotina</taxon>
        <taxon>Agaricomycetes</taxon>
        <taxon>Phallomycetidae</taxon>
        <taxon>Phallales</taxon>
        <taxon>Clathraceae</taxon>
        <taxon>Clathrus</taxon>
    </lineage>
</organism>